<evidence type="ECO:0000256" key="2">
    <source>
        <dbReference type="ARBA" id="ARBA00023002"/>
    </source>
</evidence>
<feature type="domain" description="Enoyl reductase (ER)" evidence="3">
    <location>
        <begin position="17"/>
        <end position="335"/>
    </location>
</feature>
<evidence type="ECO:0000256" key="1">
    <source>
        <dbReference type="ARBA" id="ARBA00008072"/>
    </source>
</evidence>
<gene>
    <name evidence="4" type="ORF">BCON_0093g00250</name>
</gene>
<dbReference type="InterPro" id="IPR011032">
    <property type="entry name" value="GroES-like_sf"/>
</dbReference>
<sequence length="341" mass="36169">MSPITNNQAAWIPAEKGQVKVGPGPTPTPRDNEVVIEVAYAAVNPTDWKMQDIAYFSMPYPWIFGADVSGTIVQLGSGVGRFKIGQRVIGQCDGILTRIVQNTAFQRYATCSEILVSVVPDDIPLASAAVLPLATSTAAAGLFKVLEMPLPVLNPKPAGKTILIWGGSSSCGASAIQLAKAAGYTVVTTAGTQNHDFVKSIGATYAFDHKSPTVIQDILEILRTGDAIFDCIALASTQQACAEIAHKIGARKFAALLPPVPNEYNVEPVMVNGLDVGLVDFDIGDAVWRKYVPEALAKGKYLAKPDPEVLEGGLGRVQDGIDLLRNGVSAKKVVIEITKQT</sequence>
<comment type="similarity">
    <text evidence="1">Belongs to the zinc-containing alcohol dehydrogenase family.</text>
</comment>
<proteinExistence type="inferred from homology"/>
<dbReference type="OrthoDB" id="48317at2759"/>
<reference evidence="4 5" key="1">
    <citation type="submission" date="2017-12" db="EMBL/GenBank/DDBJ databases">
        <title>Comparative genomics of Botrytis spp.</title>
        <authorList>
            <person name="Valero-Jimenez C.A."/>
            <person name="Tapia P."/>
            <person name="Veloso J."/>
            <person name="Silva-Moreno E."/>
            <person name="Staats M."/>
            <person name="Valdes J.H."/>
            <person name="Van Kan J.A.L."/>
        </authorList>
    </citation>
    <scope>NUCLEOTIDE SEQUENCE [LARGE SCALE GENOMIC DNA]</scope>
    <source>
        <strain evidence="4 5">MUCL11595</strain>
    </source>
</reference>
<protein>
    <recommendedName>
        <fullName evidence="3">Enoyl reductase (ER) domain-containing protein</fullName>
    </recommendedName>
</protein>
<keyword evidence="2" id="KW-0560">Oxidoreductase</keyword>
<dbReference type="Pfam" id="PF08240">
    <property type="entry name" value="ADH_N"/>
    <property type="match status" value="1"/>
</dbReference>
<name>A0A4Z1I7E3_9HELO</name>
<dbReference type="InterPro" id="IPR013154">
    <property type="entry name" value="ADH-like_N"/>
</dbReference>
<organism evidence="4 5">
    <name type="scientific">Botryotinia convoluta</name>
    <dbReference type="NCBI Taxonomy" id="54673"/>
    <lineage>
        <taxon>Eukaryota</taxon>
        <taxon>Fungi</taxon>
        <taxon>Dikarya</taxon>
        <taxon>Ascomycota</taxon>
        <taxon>Pezizomycotina</taxon>
        <taxon>Leotiomycetes</taxon>
        <taxon>Helotiales</taxon>
        <taxon>Sclerotiniaceae</taxon>
        <taxon>Botryotinia</taxon>
    </lineage>
</organism>
<dbReference type="SMART" id="SM00829">
    <property type="entry name" value="PKS_ER"/>
    <property type="match status" value="1"/>
</dbReference>
<dbReference type="SUPFAM" id="SSF51735">
    <property type="entry name" value="NAD(P)-binding Rossmann-fold domains"/>
    <property type="match status" value="1"/>
</dbReference>
<dbReference type="PANTHER" id="PTHR45348">
    <property type="entry name" value="HYPOTHETICAL OXIDOREDUCTASE (EUROFUNG)"/>
    <property type="match status" value="1"/>
</dbReference>
<dbReference type="PANTHER" id="PTHR45348:SF2">
    <property type="entry name" value="ZINC-TYPE ALCOHOL DEHYDROGENASE-LIKE PROTEIN C2E1P3.01"/>
    <property type="match status" value="1"/>
</dbReference>
<dbReference type="CDD" id="cd08249">
    <property type="entry name" value="enoyl_reductase_like"/>
    <property type="match status" value="1"/>
</dbReference>
<dbReference type="Gene3D" id="3.90.180.10">
    <property type="entry name" value="Medium-chain alcohol dehydrogenases, catalytic domain"/>
    <property type="match status" value="1"/>
</dbReference>
<dbReference type="GO" id="GO:0016651">
    <property type="term" value="F:oxidoreductase activity, acting on NAD(P)H"/>
    <property type="evidence" value="ECO:0007669"/>
    <property type="project" value="InterPro"/>
</dbReference>
<keyword evidence="5" id="KW-1185">Reference proteome</keyword>
<dbReference type="Gene3D" id="3.40.50.720">
    <property type="entry name" value="NAD(P)-binding Rossmann-like Domain"/>
    <property type="match status" value="1"/>
</dbReference>
<dbReference type="InterPro" id="IPR013149">
    <property type="entry name" value="ADH-like_C"/>
</dbReference>
<evidence type="ECO:0000313" key="5">
    <source>
        <dbReference type="Proteomes" id="UP000297527"/>
    </source>
</evidence>
<dbReference type="Pfam" id="PF00107">
    <property type="entry name" value="ADH_zinc_N"/>
    <property type="match status" value="1"/>
</dbReference>
<dbReference type="Proteomes" id="UP000297527">
    <property type="component" value="Unassembled WGS sequence"/>
</dbReference>
<dbReference type="SUPFAM" id="SSF50129">
    <property type="entry name" value="GroES-like"/>
    <property type="match status" value="1"/>
</dbReference>
<dbReference type="AlphaFoldDB" id="A0A4Z1I7E3"/>
<evidence type="ECO:0000259" key="3">
    <source>
        <dbReference type="SMART" id="SM00829"/>
    </source>
</evidence>
<accession>A0A4Z1I7E3</accession>
<dbReference type="InterPro" id="IPR020843">
    <property type="entry name" value="ER"/>
</dbReference>
<evidence type="ECO:0000313" key="4">
    <source>
        <dbReference type="EMBL" id="TGO55352.1"/>
    </source>
</evidence>
<dbReference type="EMBL" id="PQXN01000093">
    <property type="protein sequence ID" value="TGO55352.1"/>
    <property type="molecule type" value="Genomic_DNA"/>
</dbReference>
<dbReference type="InterPro" id="IPR047122">
    <property type="entry name" value="Trans-enoyl_RdTase-like"/>
</dbReference>
<dbReference type="InterPro" id="IPR036291">
    <property type="entry name" value="NAD(P)-bd_dom_sf"/>
</dbReference>
<comment type="caution">
    <text evidence="4">The sequence shown here is derived from an EMBL/GenBank/DDBJ whole genome shotgun (WGS) entry which is preliminary data.</text>
</comment>